<accession>A0A9Q8LE78</accession>
<dbReference type="KEGG" id="ffu:CLAFUR5_05046"/>
<dbReference type="RefSeq" id="XP_047760157.1">
    <property type="nucleotide sequence ID" value="XM_047904194.1"/>
</dbReference>
<protein>
    <recommendedName>
        <fullName evidence="1">F-box domain-containing protein</fullName>
    </recommendedName>
</protein>
<reference evidence="2" key="1">
    <citation type="submission" date="2021-12" db="EMBL/GenBank/DDBJ databases">
        <authorList>
            <person name="Zaccaron A."/>
            <person name="Stergiopoulos I."/>
        </authorList>
    </citation>
    <scope>NUCLEOTIDE SEQUENCE</scope>
    <source>
        <strain evidence="2">Race5_Kim</strain>
    </source>
</reference>
<evidence type="ECO:0000313" key="2">
    <source>
        <dbReference type="EMBL" id="UJO15791.1"/>
    </source>
</evidence>
<dbReference type="PROSITE" id="PS50181">
    <property type="entry name" value="FBOX"/>
    <property type="match status" value="1"/>
</dbReference>
<evidence type="ECO:0000313" key="3">
    <source>
        <dbReference type="Proteomes" id="UP000756132"/>
    </source>
</evidence>
<reference evidence="2" key="2">
    <citation type="journal article" date="2022" name="Microb. Genom.">
        <title>A chromosome-scale genome assembly of the tomato pathogen Cladosporium fulvum reveals a compartmentalized genome architecture and the presence of a dispensable chromosome.</title>
        <authorList>
            <person name="Zaccaron A.Z."/>
            <person name="Chen L.H."/>
            <person name="Samaras A."/>
            <person name="Stergiopoulos I."/>
        </authorList>
    </citation>
    <scope>NUCLEOTIDE SEQUENCE</scope>
    <source>
        <strain evidence="2">Race5_Kim</strain>
    </source>
</reference>
<dbReference type="CDD" id="cd09917">
    <property type="entry name" value="F-box_SF"/>
    <property type="match status" value="1"/>
</dbReference>
<sequence length="70" mass="8054">MLAAIMTASLPDELWLQILHYLEPQDVWLNTHKVSRQLESCSEDIIKNNLIRHFTISLSFTLGTTDKTVL</sequence>
<dbReference type="AlphaFoldDB" id="A0A9Q8LE78"/>
<feature type="domain" description="F-box" evidence="1">
    <location>
        <begin position="4"/>
        <end position="54"/>
    </location>
</feature>
<dbReference type="InterPro" id="IPR001810">
    <property type="entry name" value="F-box_dom"/>
</dbReference>
<dbReference type="Proteomes" id="UP000756132">
    <property type="component" value="Chromosome 4"/>
</dbReference>
<dbReference type="InterPro" id="IPR036047">
    <property type="entry name" value="F-box-like_dom_sf"/>
</dbReference>
<dbReference type="Pfam" id="PF12937">
    <property type="entry name" value="F-box-like"/>
    <property type="match status" value="1"/>
</dbReference>
<evidence type="ECO:0000259" key="1">
    <source>
        <dbReference type="PROSITE" id="PS50181"/>
    </source>
</evidence>
<dbReference type="OrthoDB" id="3636523at2759"/>
<dbReference type="EMBL" id="CP090166">
    <property type="protein sequence ID" value="UJO15791.1"/>
    <property type="molecule type" value="Genomic_DNA"/>
</dbReference>
<organism evidence="2 3">
    <name type="scientific">Passalora fulva</name>
    <name type="common">Tomato leaf mold</name>
    <name type="synonym">Cladosporium fulvum</name>
    <dbReference type="NCBI Taxonomy" id="5499"/>
    <lineage>
        <taxon>Eukaryota</taxon>
        <taxon>Fungi</taxon>
        <taxon>Dikarya</taxon>
        <taxon>Ascomycota</taxon>
        <taxon>Pezizomycotina</taxon>
        <taxon>Dothideomycetes</taxon>
        <taxon>Dothideomycetidae</taxon>
        <taxon>Mycosphaerellales</taxon>
        <taxon>Mycosphaerellaceae</taxon>
        <taxon>Fulvia</taxon>
    </lineage>
</organism>
<dbReference type="GeneID" id="71984924"/>
<gene>
    <name evidence="2" type="ORF">CLAFUR5_05046</name>
</gene>
<proteinExistence type="predicted"/>
<dbReference type="Gene3D" id="1.20.1280.50">
    <property type="match status" value="1"/>
</dbReference>
<dbReference type="SUPFAM" id="SSF81383">
    <property type="entry name" value="F-box domain"/>
    <property type="match status" value="1"/>
</dbReference>
<name>A0A9Q8LE78_PASFU</name>
<keyword evidence="3" id="KW-1185">Reference proteome</keyword>